<evidence type="ECO:0000256" key="1">
    <source>
        <dbReference type="SAM" id="MobiDB-lite"/>
    </source>
</evidence>
<keyword evidence="3" id="KW-1185">Reference proteome</keyword>
<protein>
    <submittedName>
        <fullName evidence="2">Uncharacterized protein</fullName>
    </submittedName>
</protein>
<dbReference type="AlphaFoldDB" id="A0AAD5R4Y0"/>
<evidence type="ECO:0000313" key="3">
    <source>
        <dbReference type="Proteomes" id="UP001196413"/>
    </source>
</evidence>
<dbReference type="Proteomes" id="UP001196413">
    <property type="component" value="Unassembled WGS sequence"/>
</dbReference>
<reference evidence="2" key="1">
    <citation type="submission" date="2021-06" db="EMBL/GenBank/DDBJ databases">
        <title>Parelaphostrongylus tenuis whole genome reference sequence.</title>
        <authorList>
            <person name="Garwood T.J."/>
            <person name="Larsen P.A."/>
            <person name="Fountain-Jones N.M."/>
            <person name="Garbe J.R."/>
            <person name="Macchietto M.G."/>
            <person name="Kania S.A."/>
            <person name="Gerhold R.W."/>
            <person name="Richards J.E."/>
            <person name="Wolf T.M."/>
        </authorList>
    </citation>
    <scope>NUCLEOTIDE SEQUENCE</scope>
    <source>
        <strain evidence="2">MNPRO001-30</strain>
        <tissue evidence="2">Meninges</tissue>
    </source>
</reference>
<feature type="compositionally biased region" description="Low complexity" evidence="1">
    <location>
        <begin position="56"/>
        <end position="65"/>
    </location>
</feature>
<evidence type="ECO:0000313" key="2">
    <source>
        <dbReference type="EMBL" id="KAJ1369483.1"/>
    </source>
</evidence>
<accession>A0AAD5R4Y0</accession>
<proteinExistence type="predicted"/>
<dbReference type="EMBL" id="JAHQIW010006576">
    <property type="protein sequence ID" value="KAJ1369483.1"/>
    <property type="molecule type" value="Genomic_DNA"/>
</dbReference>
<organism evidence="2 3">
    <name type="scientific">Parelaphostrongylus tenuis</name>
    <name type="common">Meningeal worm</name>
    <dbReference type="NCBI Taxonomy" id="148309"/>
    <lineage>
        <taxon>Eukaryota</taxon>
        <taxon>Metazoa</taxon>
        <taxon>Ecdysozoa</taxon>
        <taxon>Nematoda</taxon>
        <taxon>Chromadorea</taxon>
        <taxon>Rhabditida</taxon>
        <taxon>Rhabditina</taxon>
        <taxon>Rhabditomorpha</taxon>
        <taxon>Strongyloidea</taxon>
        <taxon>Metastrongylidae</taxon>
        <taxon>Parelaphostrongylus</taxon>
    </lineage>
</organism>
<name>A0AAD5R4Y0_PARTN</name>
<gene>
    <name evidence="2" type="ORF">KIN20_030958</name>
</gene>
<feature type="region of interest" description="Disordered" evidence="1">
    <location>
        <begin position="50"/>
        <end position="101"/>
    </location>
</feature>
<comment type="caution">
    <text evidence="2">The sequence shown here is derived from an EMBL/GenBank/DDBJ whole genome shotgun (WGS) entry which is preliminary data.</text>
</comment>
<sequence length="101" mass="11072">MGIKKVNKRDKMLPGNNRQIYSDAYEVRKLKCAATQMVQDLREQMVSQRFEDLKKGSNGNLSSQQGGEGGTRLAPTSTVISIAEHHPNAPLTSPGPPHLKS</sequence>